<dbReference type="Proteomes" id="UP001234602">
    <property type="component" value="Unassembled WGS sequence"/>
</dbReference>
<name>A0AAW7I629_9BACI</name>
<evidence type="ECO:0000313" key="4">
    <source>
        <dbReference type="Proteomes" id="UP001234602"/>
    </source>
</evidence>
<accession>A0AAW7I629</accession>
<dbReference type="Gene3D" id="2.30.110.10">
    <property type="entry name" value="Electron Transport, Fmn-binding Protein, Chain A"/>
    <property type="match status" value="1"/>
</dbReference>
<dbReference type="SMART" id="SM00903">
    <property type="entry name" value="Flavin_Reduct"/>
    <property type="match status" value="1"/>
</dbReference>
<dbReference type="RefSeq" id="WP_289319159.1">
    <property type="nucleotide sequence ID" value="NZ_JAUCEY010000007.1"/>
</dbReference>
<feature type="domain" description="Flavin reductase like" evidence="2">
    <location>
        <begin position="10"/>
        <end position="150"/>
    </location>
</feature>
<proteinExistence type="predicted"/>
<dbReference type="InterPro" id="IPR002563">
    <property type="entry name" value="Flavin_Rdtase-like_dom"/>
</dbReference>
<comment type="caution">
    <text evidence="3">The sequence shown here is derived from an EMBL/GenBank/DDBJ whole genome shotgun (WGS) entry which is preliminary data.</text>
</comment>
<reference evidence="3" key="1">
    <citation type="submission" date="2023-06" db="EMBL/GenBank/DDBJ databases">
        <title>Comparative genomics of Bacillaceae isolates and their secondary metabolite potential.</title>
        <authorList>
            <person name="Song L."/>
            <person name="Nielsen L.J."/>
            <person name="Mohite O."/>
            <person name="Xu X."/>
            <person name="Weber T."/>
            <person name="Kovacs A.T."/>
        </authorList>
    </citation>
    <scope>NUCLEOTIDE SEQUENCE</scope>
    <source>
        <strain evidence="3">D8_B_37</strain>
    </source>
</reference>
<organism evidence="3 4">
    <name type="scientific">Peribacillus simplex</name>
    <dbReference type="NCBI Taxonomy" id="1478"/>
    <lineage>
        <taxon>Bacteria</taxon>
        <taxon>Bacillati</taxon>
        <taxon>Bacillota</taxon>
        <taxon>Bacilli</taxon>
        <taxon>Bacillales</taxon>
        <taxon>Bacillaceae</taxon>
        <taxon>Peribacillus</taxon>
    </lineage>
</organism>
<evidence type="ECO:0000313" key="3">
    <source>
        <dbReference type="EMBL" id="MDM5450980.1"/>
    </source>
</evidence>
<dbReference type="PANTHER" id="PTHR30466:SF1">
    <property type="entry name" value="FMN REDUCTASE (NADH) RUTF"/>
    <property type="match status" value="1"/>
</dbReference>
<dbReference type="Pfam" id="PF01613">
    <property type="entry name" value="Flavin_Reduct"/>
    <property type="match status" value="1"/>
</dbReference>
<evidence type="ECO:0000259" key="2">
    <source>
        <dbReference type="SMART" id="SM00903"/>
    </source>
</evidence>
<gene>
    <name evidence="3" type="ORF">QUF89_01765</name>
</gene>
<sequence>MDSRTFRNAMGTFATGITIITTEIDGEVSGMTANAFMSVSLDPKLVLISIDKKAKMLEKIQKTKKYGISILSSDQLQESMNFAGQIKEKIDVDFDRVGDMPVLKGALLNLSCNLADIHEAGDHILFIGEVMEMKINEGDPLLYFGGKYRNLVMNESLAH</sequence>
<dbReference type="GO" id="GO:0006208">
    <property type="term" value="P:pyrimidine nucleobase catabolic process"/>
    <property type="evidence" value="ECO:0007669"/>
    <property type="project" value="TreeGrafter"/>
</dbReference>
<evidence type="ECO:0000256" key="1">
    <source>
        <dbReference type="ARBA" id="ARBA00023002"/>
    </source>
</evidence>
<dbReference type="SUPFAM" id="SSF50475">
    <property type="entry name" value="FMN-binding split barrel"/>
    <property type="match status" value="1"/>
</dbReference>
<protein>
    <submittedName>
        <fullName evidence="3">Flavin reductase family protein</fullName>
        <ecNumber evidence="3">1.-.-.-</ecNumber>
    </submittedName>
</protein>
<dbReference type="GO" id="GO:0042602">
    <property type="term" value="F:riboflavin reductase (NADPH) activity"/>
    <property type="evidence" value="ECO:0007669"/>
    <property type="project" value="TreeGrafter"/>
</dbReference>
<dbReference type="InterPro" id="IPR012349">
    <property type="entry name" value="Split_barrel_FMN-bd"/>
</dbReference>
<dbReference type="InterPro" id="IPR050268">
    <property type="entry name" value="NADH-dep_flavin_reductase"/>
</dbReference>
<dbReference type="PANTHER" id="PTHR30466">
    <property type="entry name" value="FLAVIN REDUCTASE"/>
    <property type="match status" value="1"/>
</dbReference>
<dbReference type="EMBL" id="JAUCEY010000007">
    <property type="protein sequence ID" value="MDM5450980.1"/>
    <property type="molecule type" value="Genomic_DNA"/>
</dbReference>
<keyword evidence="1 3" id="KW-0560">Oxidoreductase</keyword>
<dbReference type="EC" id="1.-.-.-" evidence="3"/>
<dbReference type="AlphaFoldDB" id="A0AAW7I629"/>
<dbReference type="GO" id="GO:0010181">
    <property type="term" value="F:FMN binding"/>
    <property type="evidence" value="ECO:0007669"/>
    <property type="project" value="InterPro"/>
</dbReference>